<dbReference type="Gene3D" id="3.40.50.300">
    <property type="entry name" value="P-loop containing nucleotide triphosphate hydrolases"/>
    <property type="match status" value="1"/>
</dbReference>
<dbReference type="FunFam" id="3.40.50.300:FF:000475">
    <property type="entry name" value="GTP-binding protein Rhes"/>
    <property type="match status" value="1"/>
</dbReference>
<dbReference type="InterPro" id="IPR001806">
    <property type="entry name" value="Small_GTPase"/>
</dbReference>
<evidence type="ECO:0000256" key="8">
    <source>
        <dbReference type="ARBA" id="ARBA00023289"/>
    </source>
</evidence>
<protein>
    <submittedName>
        <fullName evidence="10">GTP-binding protein Rhes-like</fullName>
    </submittedName>
</protein>
<keyword evidence="4" id="KW-0547">Nucleotide-binding</keyword>
<keyword evidence="3" id="KW-0488">Methylation</keyword>
<dbReference type="InParanoid" id="A0A1V9WYX6"/>
<dbReference type="InterPro" id="IPR027417">
    <property type="entry name" value="P-loop_NTPase"/>
</dbReference>
<evidence type="ECO:0000256" key="4">
    <source>
        <dbReference type="ARBA" id="ARBA00022741"/>
    </source>
</evidence>
<sequence length="232" mass="26474">MPVRTDSLLSTIAEASASGPCVKDHYKLVVMGASRVGKSAIIQQFLYNRYPAKYVPTVEEFHSGEFDFNGASITLDIIDTSGSYEFPAMRRLSIEKGDAFLLVFSIDDAASFEQVVRLRDEIFAHNNRQLERRSIIVVANKTELSSERWRVKREIAETLVAIDWELGYVECSAKEGRGIIEIFRRLMLQCNIPYELNEQIVDKQRRKSLPVYNTQPSMKDRALLKRNSCNVS</sequence>
<dbReference type="STRING" id="418985.A0A1V9WYX6"/>
<evidence type="ECO:0000256" key="9">
    <source>
        <dbReference type="ARBA" id="ARBA00038061"/>
    </source>
</evidence>
<evidence type="ECO:0000256" key="3">
    <source>
        <dbReference type="ARBA" id="ARBA00022481"/>
    </source>
</evidence>
<name>A0A1V9WYX6_9ACAR</name>
<dbReference type="FunCoup" id="A0A1V9WYX6">
    <property type="interactions" value="42"/>
</dbReference>
<dbReference type="GO" id="GO:0005886">
    <property type="term" value="C:plasma membrane"/>
    <property type="evidence" value="ECO:0007669"/>
    <property type="project" value="UniProtKB-SubCell"/>
</dbReference>
<dbReference type="PROSITE" id="PS51421">
    <property type="entry name" value="RAS"/>
    <property type="match status" value="1"/>
</dbReference>
<comment type="caution">
    <text evidence="10">The sequence shown here is derived from an EMBL/GenBank/DDBJ whole genome shotgun (WGS) entry which is preliminary data.</text>
</comment>
<evidence type="ECO:0000256" key="2">
    <source>
        <dbReference type="ARBA" id="ARBA00022475"/>
    </source>
</evidence>
<dbReference type="GO" id="GO:0003924">
    <property type="term" value="F:GTPase activity"/>
    <property type="evidence" value="ECO:0007669"/>
    <property type="project" value="InterPro"/>
</dbReference>
<evidence type="ECO:0000256" key="5">
    <source>
        <dbReference type="ARBA" id="ARBA00023134"/>
    </source>
</evidence>
<dbReference type="AlphaFoldDB" id="A0A1V9WYX6"/>
<proteinExistence type="inferred from homology"/>
<evidence type="ECO:0000256" key="7">
    <source>
        <dbReference type="ARBA" id="ARBA00023288"/>
    </source>
</evidence>
<evidence type="ECO:0000313" key="10">
    <source>
        <dbReference type="EMBL" id="OQR66439.1"/>
    </source>
</evidence>
<dbReference type="Pfam" id="PF00071">
    <property type="entry name" value="Ras"/>
    <property type="match status" value="1"/>
</dbReference>
<reference evidence="10 11" key="1">
    <citation type="journal article" date="2017" name="Gigascience">
        <title>Draft genome of the honey bee ectoparasitic mite, Tropilaelaps mercedesae, is shaped by the parasitic life history.</title>
        <authorList>
            <person name="Dong X."/>
            <person name="Armstrong S.D."/>
            <person name="Xia D."/>
            <person name="Makepeace B.L."/>
            <person name="Darby A.C."/>
            <person name="Kadowaki T."/>
        </authorList>
    </citation>
    <scope>NUCLEOTIDE SEQUENCE [LARGE SCALE GENOMIC DNA]</scope>
    <source>
        <strain evidence="10">Wuxi-XJTLU</strain>
    </source>
</reference>
<dbReference type="PROSITE" id="PS51419">
    <property type="entry name" value="RAB"/>
    <property type="match status" value="1"/>
</dbReference>
<evidence type="ECO:0000313" key="11">
    <source>
        <dbReference type="Proteomes" id="UP000192247"/>
    </source>
</evidence>
<keyword evidence="7" id="KW-0449">Lipoprotein</keyword>
<dbReference type="InterPro" id="IPR052236">
    <property type="entry name" value="Small_GTPase_RasD"/>
</dbReference>
<dbReference type="PANTHER" id="PTHR46149">
    <property type="entry name" value="MIP08469P"/>
    <property type="match status" value="1"/>
</dbReference>
<evidence type="ECO:0000256" key="1">
    <source>
        <dbReference type="ARBA" id="ARBA00004193"/>
    </source>
</evidence>
<dbReference type="SMART" id="SM00173">
    <property type="entry name" value="RAS"/>
    <property type="match status" value="1"/>
</dbReference>
<dbReference type="PROSITE" id="PS51420">
    <property type="entry name" value="RHO"/>
    <property type="match status" value="1"/>
</dbReference>
<accession>A0A1V9WYX6</accession>
<keyword evidence="5" id="KW-0342">GTP-binding</keyword>
<dbReference type="SUPFAM" id="SSF52540">
    <property type="entry name" value="P-loop containing nucleoside triphosphate hydrolases"/>
    <property type="match status" value="1"/>
</dbReference>
<evidence type="ECO:0000256" key="6">
    <source>
        <dbReference type="ARBA" id="ARBA00023136"/>
    </source>
</evidence>
<comment type="similarity">
    <text evidence="9">Belongs to the small GTPase superfamily. RasD family.</text>
</comment>
<dbReference type="InterPro" id="IPR005225">
    <property type="entry name" value="Small_GTP-bd"/>
</dbReference>
<keyword evidence="8" id="KW-0636">Prenylation</keyword>
<dbReference type="NCBIfam" id="TIGR00231">
    <property type="entry name" value="small_GTP"/>
    <property type="match status" value="1"/>
</dbReference>
<dbReference type="OrthoDB" id="265044at2759"/>
<organism evidence="10 11">
    <name type="scientific">Tropilaelaps mercedesae</name>
    <dbReference type="NCBI Taxonomy" id="418985"/>
    <lineage>
        <taxon>Eukaryota</taxon>
        <taxon>Metazoa</taxon>
        <taxon>Ecdysozoa</taxon>
        <taxon>Arthropoda</taxon>
        <taxon>Chelicerata</taxon>
        <taxon>Arachnida</taxon>
        <taxon>Acari</taxon>
        <taxon>Parasitiformes</taxon>
        <taxon>Mesostigmata</taxon>
        <taxon>Gamasina</taxon>
        <taxon>Dermanyssoidea</taxon>
        <taxon>Laelapidae</taxon>
        <taxon>Tropilaelaps</taxon>
    </lineage>
</organism>
<dbReference type="PANTHER" id="PTHR46149:SF7">
    <property type="entry name" value="GTP-BINDING PROTEIN DI-RAS2"/>
    <property type="match status" value="1"/>
</dbReference>
<comment type="subcellular location">
    <subcellularLocation>
        <location evidence="1">Cell membrane</location>
        <topology evidence="1">Lipid-anchor</topology>
    </subcellularLocation>
</comment>
<dbReference type="GO" id="GO:0005525">
    <property type="term" value="F:GTP binding"/>
    <property type="evidence" value="ECO:0007669"/>
    <property type="project" value="UniProtKB-KW"/>
</dbReference>
<keyword evidence="11" id="KW-1185">Reference proteome</keyword>
<dbReference type="SMART" id="SM00174">
    <property type="entry name" value="RHO"/>
    <property type="match status" value="1"/>
</dbReference>
<keyword evidence="2" id="KW-1003">Cell membrane</keyword>
<dbReference type="SMART" id="SM00175">
    <property type="entry name" value="RAB"/>
    <property type="match status" value="1"/>
</dbReference>
<dbReference type="EMBL" id="MNPL01032475">
    <property type="protein sequence ID" value="OQR66439.1"/>
    <property type="molecule type" value="Genomic_DNA"/>
</dbReference>
<dbReference type="Proteomes" id="UP000192247">
    <property type="component" value="Unassembled WGS sequence"/>
</dbReference>
<gene>
    <name evidence="10" type="ORF">BIW11_14160</name>
</gene>
<keyword evidence="6" id="KW-0472">Membrane</keyword>
<dbReference type="PRINTS" id="PR00449">
    <property type="entry name" value="RASTRNSFRMNG"/>
</dbReference>